<name>A0A4R7G7N7_9MICC</name>
<organism evidence="2 3">
    <name type="scientific">Nesterenkonia aurantiaca</name>
    <dbReference type="NCBI Taxonomy" id="1436010"/>
    <lineage>
        <taxon>Bacteria</taxon>
        <taxon>Bacillati</taxon>
        <taxon>Actinomycetota</taxon>
        <taxon>Actinomycetes</taxon>
        <taxon>Micrococcales</taxon>
        <taxon>Micrococcaceae</taxon>
        <taxon>Nesterenkonia</taxon>
    </lineage>
</organism>
<feature type="domain" description="DUF559" evidence="1">
    <location>
        <begin position="108"/>
        <end position="163"/>
    </location>
</feature>
<dbReference type="InterPro" id="IPR011335">
    <property type="entry name" value="Restrct_endonuc-II-like"/>
</dbReference>
<evidence type="ECO:0000313" key="3">
    <source>
        <dbReference type="Proteomes" id="UP000294506"/>
    </source>
</evidence>
<protein>
    <submittedName>
        <fullName evidence="2">Uncharacterized protein DUF559</fullName>
    </submittedName>
</protein>
<keyword evidence="3" id="KW-1185">Reference proteome</keyword>
<dbReference type="Gene3D" id="3.40.960.10">
    <property type="entry name" value="VSR Endonuclease"/>
    <property type="match status" value="1"/>
</dbReference>
<dbReference type="Proteomes" id="UP000294506">
    <property type="component" value="Unassembled WGS sequence"/>
</dbReference>
<dbReference type="AlphaFoldDB" id="A0A4R7G7N7"/>
<dbReference type="Pfam" id="PF04480">
    <property type="entry name" value="DUF559"/>
    <property type="match status" value="1"/>
</dbReference>
<comment type="caution">
    <text evidence="2">The sequence shown here is derived from an EMBL/GenBank/DDBJ whole genome shotgun (WGS) entry which is preliminary data.</text>
</comment>
<sequence length="168" mass="19104">MAPLCNERELIILGDQLVRPPYQRFEGRREPHAALEELAALLDRSRGVPGRRRCLVALTWVRVGADSIQETLLRLALIRAGLPEPELQVPAQPGYRWSPRADLGYPAPKIAIQYEGDTHFTPQQQRADQRRDNIFLAEGWRVLRFNSEDSREGFQRAVAQVRAALGLE</sequence>
<gene>
    <name evidence="2" type="ORF">EV640_101410</name>
</gene>
<reference evidence="2 3" key="1">
    <citation type="submission" date="2019-03" db="EMBL/GenBank/DDBJ databases">
        <title>Genomic Encyclopedia of Type Strains, Phase III (KMG-III): the genomes of soil and plant-associated and newly described type strains.</title>
        <authorList>
            <person name="Whitman W."/>
        </authorList>
    </citation>
    <scope>NUCLEOTIDE SEQUENCE [LARGE SCALE GENOMIC DNA]</scope>
    <source>
        <strain evidence="2 3">DSM 27373</strain>
    </source>
</reference>
<evidence type="ECO:0000313" key="2">
    <source>
        <dbReference type="EMBL" id="TDS87622.1"/>
    </source>
</evidence>
<dbReference type="EMBL" id="SOAN01000001">
    <property type="protein sequence ID" value="TDS87622.1"/>
    <property type="molecule type" value="Genomic_DNA"/>
</dbReference>
<dbReference type="InterPro" id="IPR007569">
    <property type="entry name" value="DUF559"/>
</dbReference>
<evidence type="ECO:0000259" key="1">
    <source>
        <dbReference type="Pfam" id="PF04480"/>
    </source>
</evidence>
<accession>A0A4R7G7N7</accession>
<dbReference type="SUPFAM" id="SSF52980">
    <property type="entry name" value="Restriction endonuclease-like"/>
    <property type="match status" value="1"/>
</dbReference>
<proteinExistence type="predicted"/>